<proteinExistence type="inferred from homology"/>
<dbReference type="CDD" id="cd02440">
    <property type="entry name" value="AdoMet_MTases"/>
    <property type="match status" value="1"/>
</dbReference>
<dbReference type="Proteomes" id="UP000223606">
    <property type="component" value="Chromosome 1"/>
</dbReference>
<dbReference type="Gene3D" id="3.40.50.150">
    <property type="entry name" value="Vaccinia Virus protein VP39"/>
    <property type="match status" value="1"/>
</dbReference>
<accession>A0A2C9D4F6</accession>
<dbReference type="KEGG" id="hdi:HDIA_1625"/>
<feature type="domain" description="SAM-dependent MTase RsmB/NOP-type" evidence="6">
    <location>
        <begin position="147"/>
        <end position="435"/>
    </location>
</feature>
<evidence type="ECO:0000259" key="6">
    <source>
        <dbReference type="PROSITE" id="PS51686"/>
    </source>
</evidence>
<dbReference type="InterPro" id="IPR054728">
    <property type="entry name" value="RsmB-like_ferredoxin"/>
</dbReference>
<dbReference type="InterPro" id="IPR029063">
    <property type="entry name" value="SAM-dependent_MTases_sf"/>
</dbReference>
<dbReference type="GO" id="GO:0003723">
    <property type="term" value="F:RNA binding"/>
    <property type="evidence" value="ECO:0007669"/>
    <property type="project" value="UniProtKB-UniRule"/>
</dbReference>
<feature type="binding site" evidence="5">
    <location>
        <position position="310"/>
    </location>
    <ligand>
        <name>S-adenosyl-L-methionine</name>
        <dbReference type="ChEBI" id="CHEBI:59789"/>
    </ligand>
</feature>
<evidence type="ECO:0000256" key="4">
    <source>
        <dbReference type="ARBA" id="ARBA00022884"/>
    </source>
</evidence>
<dbReference type="InterPro" id="IPR001678">
    <property type="entry name" value="MeTrfase_RsmB-F_NOP2_dom"/>
</dbReference>
<organism evidence="7 8">
    <name type="scientific">Hartmannibacter diazotrophicus</name>
    <dbReference type="NCBI Taxonomy" id="1482074"/>
    <lineage>
        <taxon>Bacteria</taxon>
        <taxon>Pseudomonadati</taxon>
        <taxon>Pseudomonadota</taxon>
        <taxon>Alphaproteobacteria</taxon>
        <taxon>Hyphomicrobiales</taxon>
        <taxon>Pleomorphomonadaceae</taxon>
        <taxon>Hartmannibacter</taxon>
    </lineage>
</organism>
<feature type="binding site" evidence="5">
    <location>
        <position position="265"/>
    </location>
    <ligand>
        <name>S-adenosyl-L-methionine</name>
        <dbReference type="ChEBI" id="CHEBI:59789"/>
    </ligand>
</feature>
<evidence type="ECO:0000256" key="5">
    <source>
        <dbReference type="PROSITE-ProRule" id="PRU01023"/>
    </source>
</evidence>
<keyword evidence="4 5" id="KW-0694">RNA-binding</keyword>
<dbReference type="SUPFAM" id="SSF53335">
    <property type="entry name" value="S-adenosyl-L-methionine-dependent methyltransferases"/>
    <property type="match status" value="1"/>
</dbReference>
<name>A0A2C9D4F6_9HYPH</name>
<dbReference type="GO" id="GO:0008173">
    <property type="term" value="F:RNA methyltransferase activity"/>
    <property type="evidence" value="ECO:0007669"/>
    <property type="project" value="InterPro"/>
</dbReference>
<comment type="similarity">
    <text evidence="5">Belongs to the class I-like SAM-binding methyltransferase superfamily. RsmB/NOP family.</text>
</comment>
<dbReference type="InterPro" id="IPR049560">
    <property type="entry name" value="MeTrfase_RsmB-F_NOP2_cat"/>
</dbReference>
<dbReference type="PROSITE" id="PS51686">
    <property type="entry name" value="SAM_MT_RSMB_NOP"/>
    <property type="match status" value="1"/>
</dbReference>
<sequence length="436" mass="46869">MRDGGRLAAAIEILEDLEKRRRPAQDALKDWGLGHRFAGSKDRNAIGNLVFDVLRRQSSLSAIMGSDTVRARVLAAYALTWNRGLAGLDAVLDPDDRHAPPALSPDERRALEAPALPGDAPDHVRANLPEWLIGSFRRALDDRLVAEGEALAARADVDLRVNTTKADRAAVLSALGPLDATPTPWSPIGVRVPVGEADAKAPHVVSEFAFKRGEFEVQDEGSQLASLIAAEGGATNVVDLCAGGGGKSLALAARLGPSVRIHAYDNDKRRFGDILDRIARAGTQTIEIVEPRGPDPLAPLDGTADLVVVDAPCTGTGTWRRRPDAKWRLAPGALATRLMQQDEVLDRAARLTRPGGRICYITCSLLPEENEDRLDAFLKRHPAFAVEDTAAFWQPVTGKPLPPHVGLAVGKGTGLRLSPYLTSTDGFFVCLLRHRG</sequence>
<dbReference type="EMBL" id="LT960614">
    <property type="protein sequence ID" value="SON55166.1"/>
    <property type="molecule type" value="Genomic_DNA"/>
</dbReference>
<evidence type="ECO:0000313" key="7">
    <source>
        <dbReference type="EMBL" id="SON55166.1"/>
    </source>
</evidence>
<evidence type="ECO:0000256" key="2">
    <source>
        <dbReference type="ARBA" id="ARBA00022679"/>
    </source>
</evidence>
<keyword evidence="8" id="KW-1185">Reference proteome</keyword>
<dbReference type="OrthoDB" id="9810297at2"/>
<keyword evidence="2 5" id="KW-0808">Transferase</keyword>
<dbReference type="Pfam" id="PF01189">
    <property type="entry name" value="Methyltr_RsmB-F"/>
    <property type="match status" value="1"/>
</dbReference>
<dbReference type="GO" id="GO:0001510">
    <property type="term" value="P:RNA methylation"/>
    <property type="evidence" value="ECO:0007669"/>
    <property type="project" value="InterPro"/>
</dbReference>
<dbReference type="EC" id="2.1.1.176" evidence="7"/>
<dbReference type="Pfam" id="PF22458">
    <property type="entry name" value="RsmF-B_ferredox"/>
    <property type="match status" value="1"/>
</dbReference>
<evidence type="ECO:0000256" key="1">
    <source>
        <dbReference type="ARBA" id="ARBA00022603"/>
    </source>
</evidence>
<gene>
    <name evidence="7" type="primary">rsmB_2</name>
    <name evidence="7" type="ORF">HDIA_1625</name>
</gene>
<evidence type="ECO:0000256" key="3">
    <source>
        <dbReference type="ARBA" id="ARBA00022691"/>
    </source>
</evidence>
<dbReference type="PRINTS" id="PR02008">
    <property type="entry name" value="RCMTFAMILY"/>
</dbReference>
<dbReference type="PANTHER" id="PTHR22807:SF53">
    <property type="entry name" value="RIBOSOMAL RNA SMALL SUBUNIT METHYLTRANSFERASE B-RELATED"/>
    <property type="match status" value="1"/>
</dbReference>
<evidence type="ECO:0000313" key="8">
    <source>
        <dbReference type="Proteomes" id="UP000223606"/>
    </source>
</evidence>
<dbReference type="AlphaFoldDB" id="A0A2C9D4F6"/>
<feature type="active site" description="Nucleophile" evidence="5">
    <location>
        <position position="363"/>
    </location>
</feature>
<protein>
    <submittedName>
        <fullName evidence="7">Ribosomal RNA small subunit methyltransferase B</fullName>
        <ecNumber evidence="7">2.1.1.176</ecNumber>
    </submittedName>
</protein>
<dbReference type="InterPro" id="IPR023267">
    <property type="entry name" value="RCMT"/>
</dbReference>
<reference evidence="8" key="1">
    <citation type="submission" date="2017-09" db="EMBL/GenBank/DDBJ databases">
        <title>Genome sequence of Nannocystis excedens DSM 71.</title>
        <authorList>
            <person name="Blom J."/>
        </authorList>
    </citation>
    <scope>NUCLEOTIDE SEQUENCE [LARGE SCALE GENOMIC DNA]</scope>
    <source>
        <strain evidence="8">type strain: E19</strain>
    </source>
</reference>
<keyword evidence="3 5" id="KW-0949">S-adenosyl-L-methionine</keyword>
<comment type="caution">
    <text evidence="5">Lacks conserved residue(s) required for the propagation of feature annotation.</text>
</comment>
<dbReference type="PANTHER" id="PTHR22807">
    <property type="entry name" value="NOP2 YEAST -RELATED NOL1/NOP2/FMU SUN DOMAIN-CONTAINING"/>
    <property type="match status" value="1"/>
</dbReference>
<keyword evidence="1 5" id="KW-0489">Methyltransferase</keyword>